<dbReference type="GO" id="GO:0005524">
    <property type="term" value="F:ATP binding"/>
    <property type="evidence" value="ECO:0007669"/>
    <property type="project" value="UniProtKB-UniRule"/>
</dbReference>
<dbReference type="GO" id="GO:0000725">
    <property type="term" value="P:recombinational repair"/>
    <property type="evidence" value="ECO:0007669"/>
    <property type="project" value="TreeGrafter"/>
</dbReference>
<accession>A0A542ZBB2</accession>
<keyword evidence="2 10" id="KW-0547">Nucleotide-binding</keyword>
<evidence type="ECO:0000256" key="3">
    <source>
        <dbReference type="ARBA" id="ARBA00022801"/>
    </source>
</evidence>
<dbReference type="Proteomes" id="UP000316196">
    <property type="component" value="Unassembled WGS sequence"/>
</dbReference>
<comment type="catalytic activity">
    <reaction evidence="9">
        <text>ATP + H2O = ADP + phosphate + H(+)</text>
        <dbReference type="Rhea" id="RHEA:13065"/>
        <dbReference type="ChEBI" id="CHEBI:15377"/>
        <dbReference type="ChEBI" id="CHEBI:15378"/>
        <dbReference type="ChEBI" id="CHEBI:30616"/>
        <dbReference type="ChEBI" id="CHEBI:43474"/>
        <dbReference type="ChEBI" id="CHEBI:456216"/>
        <dbReference type="EC" id="5.6.2.4"/>
    </reaction>
</comment>
<keyword evidence="3 10" id="KW-0378">Hydrolase</keyword>
<keyword evidence="4 10" id="KW-0347">Helicase</keyword>
<dbReference type="GO" id="GO:0003677">
    <property type="term" value="F:DNA binding"/>
    <property type="evidence" value="ECO:0007669"/>
    <property type="project" value="InterPro"/>
</dbReference>
<dbReference type="InterPro" id="IPR027417">
    <property type="entry name" value="P-loop_NTPase"/>
</dbReference>
<feature type="binding site" evidence="10">
    <location>
        <begin position="31"/>
        <end position="38"/>
    </location>
    <ligand>
        <name>ATP</name>
        <dbReference type="ChEBI" id="CHEBI:30616"/>
    </ligand>
</feature>
<evidence type="ECO:0000259" key="12">
    <source>
        <dbReference type="PROSITE" id="PS51198"/>
    </source>
</evidence>
<evidence type="ECO:0000259" key="13">
    <source>
        <dbReference type="PROSITE" id="PS51217"/>
    </source>
</evidence>
<dbReference type="Pfam" id="PF00570">
    <property type="entry name" value="HRDC"/>
    <property type="match status" value="1"/>
</dbReference>
<evidence type="ECO:0000256" key="7">
    <source>
        <dbReference type="ARBA" id="ARBA00034617"/>
    </source>
</evidence>
<evidence type="ECO:0000313" key="14">
    <source>
        <dbReference type="EMBL" id="TQL57629.1"/>
    </source>
</evidence>
<dbReference type="PROSITE" id="PS51217">
    <property type="entry name" value="UVRD_HELICASE_CTER"/>
    <property type="match status" value="1"/>
</dbReference>
<comment type="similarity">
    <text evidence="1">Belongs to the helicase family. UvrD subfamily.</text>
</comment>
<dbReference type="InterPro" id="IPR002121">
    <property type="entry name" value="HRDC_dom"/>
</dbReference>
<feature type="domain" description="UvrD-like helicase ATP-binding" evidence="12">
    <location>
        <begin position="10"/>
        <end position="291"/>
    </location>
</feature>
<dbReference type="Gene3D" id="1.10.486.10">
    <property type="entry name" value="PCRA, domain 4"/>
    <property type="match status" value="1"/>
</dbReference>
<evidence type="ECO:0000256" key="9">
    <source>
        <dbReference type="ARBA" id="ARBA00048988"/>
    </source>
</evidence>
<keyword evidence="6" id="KW-0413">Isomerase</keyword>
<dbReference type="Gene3D" id="1.10.10.160">
    <property type="match status" value="1"/>
</dbReference>
<dbReference type="SMART" id="SM00341">
    <property type="entry name" value="HRDC"/>
    <property type="match status" value="1"/>
</dbReference>
<dbReference type="CDD" id="cd17932">
    <property type="entry name" value="DEXQc_UvrD"/>
    <property type="match status" value="1"/>
</dbReference>
<dbReference type="InterPro" id="IPR014016">
    <property type="entry name" value="UvrD-like_ATP-bd"/>
</dbReference>
<dbReference type="PANTHER" id="PTHR11070:SF69">
    <property type="entry name" value="ATP-DEPENDENT DNA HELICASE UVRD2"/>
    <property type="match status" value="1"/>
</dbReference>
<dbReference type="PROSITE" id="PS50967">
    <property type="entry name" value="HRDC"/>
    <property type="match status" value="1"/>
</dbReference>
<dbReference type="InterPro" id="IPR010997">
    <property type="entry name" value="HRDC-like_sf"/>
</dbReference>
<evidence type="ECO:0000256" key="2">
    <source>
        <dbReference type="ARBA" id="ARBA00022741"/>
    </source>
</evidence>
<dbReference type="Gene3D" id="3.40.50.300">
    <property type="entry name" value="P-loop containing nucleotide triphosphate hydrolases"/>
    <property type="match status" value="3"/>
</dbReference>
<dbReference type="PROSITE" id="PS51198">
    <property type="entry name" value="UVRD_HELICASE_ATP_BIND"/>
    <property type="match status" value="1"/>
</dbReference>
<evidence type="ECO:0000256" key="6">
    <source>
        <dbReference type="ARBA" id="ARBA00023235"/>
    </source>
</evidence>
<evidence type="ECO:0000313" key="15">
    <source>
        <dbReference type="Proteomes" id="UP000316196"/>
    </source>
</evidence>
<dbReference type="PANTHER" id="PTHR11070">
    <property type="entry name" value="UVRD / RECB / PCRA DNA HELICASE FAMILY MEMBER"/>
    <property type="match status" value="1"/>
</dbReference>
<dbReference type="SUPFAM" id="SSF47819">
    <property type="entry name" value="HRDC-like"/>
    <property type="match status" value="1"/>
</dbReference>
<feature type="domain" description="UvrD-like helicase C-terminal" evidence="13">
    <location>
        <begin position="292"/>
        <end position="546"/>
    </location>
</feature>
<dbReference type="EC" id="5.6.2.4" evidence="8"/>
<dbReference type="Pfam" id="PF00580">
    <property type="entry name" value="UvrD-helicase"/>
    <property type="match status" value="1"/>
</dbReference>
<evidence type="ECO:0000259" key="11">
    <source>
        <dbReference type="PROSITE" id="PS50967"/>
    </source>
</evidence>
<reference evidence="14 15" key="1">
    <citation type="submission" date="2019-06" db="EMBL/GenBank/DDBJ databases">
        <title>Sequencing the genomes of 1000 actinobacteria strains.</title>
        <authorList>
            <person name="Klenk H.-P."/>
        </authorList>
    </citation>
    <scope>NUCLEOTIDE SEQUENCE [LARGE SCALE GENOMIC DNA]</scope>
    <source>
        <strain evidence="14 15">DSM 8251</strain>
    </source>
</reference>
<keyword evidence="5 10" id="KW-0067">ATP-binding</keyword>
<dbReference type="AlphaFoldDB" id="A0A542ZBB2"/>
<sequence>MTGMDDELLDALDPEQRQVATRFDGPMVVIAGAGTGKTRAITHRIAHGVRIGRYVPTRVLAVTFTTRAAGEMRGRLERLGVQGVQARTFHSAALRQAQYFWPRVHGHDLPPVLENRMSLIAETAGRMRLSTDTGTLRDLSGEISWAKVSNISPEDYPTLARSAGRELASVDPETVARVMETYEETKRSRIRIDFEDILLCCCALLAQNEEIAAQVHDQYRHFVVDEYQDVNPLQETLLSLWLGRREDLCVVGDPAQTIHSFAGARADYLTDFTTRHPGADVVRLVRNYRSTPQILDLANRSLHGRSSGEQGAGHAALGAVRLQATRGRGQDPVLTSAASEADEAEAVARWLGGLAERGVAYRDMAVLMRTRAQSPAVEQALTDADIPYLVRGGERFYERPEVRRALGLLRTHAKAASADPVIEQVHSALVAAGWTQSAPTGAGAAREKWESLAALHTAASDFIADSDDVTMAGLVTELEFRANAQQVPAAEGVTLATIHSAKGLEWDAVAVIGVAEGLLPFVLAKRPDEVVEERRLFHVAVTRARSHLHISWPTTRAGGGGRRRSRFLDGVVPDTSEPVQRRRTRKVSVATCRVCERPLGAGVERKLGRHTTCESSYDEDLLEALRAWRLEQAKERGVPAYVVFTDATLVAVAEQLPADESALLRIRGIGRVKVDTYGEGLLGVLRAHRS</sequence>
<evidence type="ECO:0000256" key="1">
    <source>
        <dbReference type="ARBA" id="ARBA00009922"/>
    </source>
</evidence>
<evidence type="ECO:0000256" key="8">
    <source>
        <dbReference type="ARBA" id="ARBA00034808"/>
    </source>
</evidence>
<dbReference type="GO" id="GO:0016887">
    <property type="term" value="F:ATP hydrolysis activity"/>
    <property type="evidence" value="ECO:0007669"/>
    <property type="project" value="RHEA"/>
</dbReference>
<dbReference type="GO" id="GO:0005829">
    <property type="term" value="C:cytosol"/>
    <property type="evidence" value="ECO:0007669"/>
    <property type="project" value="TreeGrafter"/>
</dbReference>
<dbReference type="InterPro" id="IPR014017">
    <property type="entry name" value="DNA_helicase_UvrD-like_C"/>
</dbReference>
<comment type="catalytic activity">
    <reaction evidence="7">
        <text>Couples ATP hydrolysis with the unwinding of duplex DNA by translocating in the 3'-5' direction.</text>
        <dbReference type="EC" id="5.6.2.4"/>
    </reaction>
</comment>
<dbReference type="InterPro" id="IPR013986">
    <property type="entry name" value="DExx_box_DNA_helicase_dom_sf"/>
</dbReference>
<evidence type="ECO:0000256" key="10">
    <source>
        <dbReference type="PROSITE-ProRule" id="PRU00560"/>
    </source>
</evidence>
<dbReference type="SUPFAM" id="SSF52540">
    <property type="entry name" value="P-loop containing nucleoside triphosphate hydrolases"/>
    <property type="match status" value="1"/>
</dbReference>
<gene>
    <name evidence="14" type="ORF">FB460_1465</name>
</gene>
<feature type="domain" description="HRDC" evidence="11">
    <location>
        <begin position="615"/>
        <end position="690"/>
    </location>
</feature>
<dbReference type="GO" id="GO:0043138">
    <property type="term" value="F:3'-5' DNA helicase activity"/>
    <property type="evidence" value="ECO:0007669"/>
    <property type="project" value="UniProtKB-EC"/>
</dbReference>
<dbReference type="Pfam" id="PF13361">
    <property type="entry name" value="UvrD_C"/>
    <property type="match status" value="2"/>
</dbReference>
<dbReference type="Gene3D" id="1.10.150.80">
    <property type="entry name" value="HRDC domain"/>
    <property type="match status" value="1"/>
</dbReference>
<dbReference type="InterPro" id="IPR000212">
    <property type="entry name" value="DNA_helicase_UvrD/REP"/>
</dbReference>
<comment type="caution">
    <text evidence="14">The sequence shown here is derived from an EMBL/GenBank/DDBJ whole genome shotgun (WGS) entry which is preliminary data.</text>
</comment>
<dbReference type="GO" id="GO:0033202">
    <property type="term" value="C:DNA helicase complex"/>
    <property type="evidence" value="ECO:0007669"/>
    <property type="project" value="TreeGrafter"/>
</dbReference>
<dbReference type="EMBL" id="VFOR01000002">
    <property type="protein sequence ID" value="TQL57629.1"/>
    <property type="molecule type" value="Genomic_DNA"/>
</dbReference>
<proteinExistence type="inferred from homology"/>
<protein>
    <recommendedName>
        <fullName evidence="8">DNA 3'-5' helicase</fullName>
        <ecNumber evidence="8">5.6.2.4</ecNumber>
    </recommendedName>
</protein>
<keyword evidence="15" id="KW-1185">Reference proteome</keyword>
<name>A0A542ZBB2_9ACTN</name>
<evidence type="ECO:0000256" key="4">
    <source>
        <dbReference type="ARBA" id="ARBA00022806"/>
    </source>
</evidence>
<organism evidence="14 15">
    <name type="scientific">Propioniferax innocua</name>
    <dbReference type="NCBI Taxonomy" id="1753"/>
    <lineage>
        <taxon>Bacteria</taxon>
        <taxon>Bacillati</taxon>
        <taxon>Actinomycetota</taxon>
        <taxon>Actinomycetes</taxon>
        <taxon>Propionibacteriales</taxon>
        <taxon>Propionibacteriaceae</taxon>
        <taxon>Propioniferax</taxon>
    </lineage>
</organism>
<dbReference type="InterPro" id="IPR044876">
    <property type="entry name" value="HRDC_dom_sf"/>
</dbReference>
<evidence type="ECO:0000256" key="5">
    <source>
        <dbReference type="ARBA" id="ARBA00022840"/>
    </source>
</evidence>